<reference evidence="2 3" key="1">
    <citation type="submission" date="2019-08" db="EMBL/GenBank/DDBJ databases">
        <title>Deep-cultivation of Planctomycetes and their phenomic and genomic characterization uncovers novel biology.</title>
        <authorList>
            <person name="Wiegand S."/>
            <person name="Jogler M."/>
            <person name="Boedeker C."/>
            <person name="Pinto D."/>
            <person name="Vollmers J."/>
            <person name="Rivas-Marin E."/>
            <person name="Kohn T."/>
            <person name="Peeters S.H."/>
            <person name="Heuer A."/>
            <person name="Rast P."/>
            <person name="Oberbeckmann S."/>
            <person name="Bunk B."/>
            <person name="Jeske O."/>
            <person name="Meyerdierks A."/>
            <person name="Storesund J.E."/>
            <person name="Kallscheuer N."/>
            <person name="Luecker S."/>
            <person name="Lage O.M."/>
            <person name="Pohl T."/>
            <person name="Merkel B.J."/>
            <person name="Hornburger P."/>
            <person name="Mueller R.-W."/>
            <person name="Bruemmer F."/>
            <person name="Labrenz M."/>
            <person name="Spormann A.M."/>
            <person name="Op den Camp H."/>
            <person name="Overmann J."/>
            <person name="Amann R."/>
            <person name="Jetten M.S.M."/>
            <person name="Mascher T."/>
            <person name="Medema M.H."/>
            <person name="Devos D.P."/>
            <person name="Kaster A.-K."/>
            <person name="Ovreas L."/>
            <person name="Rohde M."/>
            <person name="Galperin M.Y."/>
            <person name="Jogler C."/>
        </authorList>
    </citation>
    <scope>NUCLEOTIDE SEQUENCE [LARGE SCALE GENOMIC DNA]</scope>
    <source>
        <strain evidence="2 3">OJF2</strain>
    </source>
</reference>
<evidence type="ECO:0000313" key="2">
    <source>
        <dbReference type="EMBL" id="QEH34385.1"/>
    </source>
</evidence>
<dbReference type="AlphaFoldDB" id="A0A5B9W2U4"/>
<dbReference type="InterPro" id="IPR012296">
    <property type="entry name" value="Nuclease_put_TT1808"/>
</dbReference>
<dbReference type="InterPro" id="IPR008538">
    <property type="entry name" value="Uma2"/>
</dbReference>
<dbReference type="OrthoDB" id="275220at2"/>
<dbReference type="Proteomes" id="UP000324233">
    <property type="component" value="Chromosome"/>
</dbReference>
<sequence length="242" mass="27819">MSTPAARPRPTWIDYPDTDGKPMAENTIQYEWIVKIKGSLGSAFADRPDVFVAGDLFWYPVEGDNKTRMAPDVMVAVGRPKGDRYSYMQWVEEGIPPQVVFEILSPGNRSREMQRKLEFYERFGVEEYYIYHPERDRLTVRIREGGRLVERPVTGEWVSPLLGIRFDTTVHPMVIYKPDGGPFETFDEVVSGRGKAVRERDAIAEQRDAIAEQRDAIAEQRDAALRDRDRLLARLKELGIEP</sequence>
<dbReference type="KEGG" id="agv:OJF2_29240"/>
<evidence type="ECO:0000313" key="3">
    <source>
        <dbReference type="Proteomes" id="UP000324233"/>
    </source>
</evidence>
<dbReference type="PANTHER" id="PTHR33352:SF2">
    <property type="entry name" value="SLL0995 PROTEIN"/>
    <property type="match status" value="1"/>
</dbReference>
<evidence type="ECO:0000259" key="1">
    <source>
        <dbReference type="Pfam" id="PF05685"/>
    </source>
</evidence>
<dbReference type="Gene3D" id="3.90.1570.10">
    <property type="entry name" value="tt1808, chain A"/>
    <property type="match status" value="1"/>
</dbReference>
<dbReference type="EMBL" id="CP042997">
    <property type="protein sequence ID" value="QEH34385.1"/>
    <property type="molecule type" value="Genomic_DNA"/>
</dbReference>
<dbReference type="SUPFAM" id="SSF52980">
    <property type="entry name" value="Restriction endonuclease-like"/>
    <property type="match status" value="1"/>
</dbReference>
<dbReference type="RefSeq" id="WP_148594318.1">
    <property type="nucleotide sequence ID" value="NZ_CP042997.1"/>
</dbReference>
<organism evidence="2 3">
    <name type="scientific">Aquisphaera giovannonii</name>
    <dbReference type="NCBI Taxonomy" id="406548"/>
    <lineage>
        <taxon>Bacteria</taxon>
        <taxon>Pseudomonadati</taxon>
        <taxon>Planctomycetota</taxon>
        <taxon>Planctomycetia</taxon>
        <taxon>Isosphaerales</taxon>
        <taxon>Isosphaeraceae</taxon>
        <taxon>Aquisphaera</taxon>
    </lineage>
</organism>
<keyword evidence="3" id="KW-1185">Reference proteome</keyword>
<feature type="domain" description="Putative restriction endonuclease" evidence="1">
    <location>
        <begin position="46"/>
        <end position="163"/>
    </location>
</feature>
<dbReference type="PANTHER" id="PTHR33352">
    <property type="entry name" value="SLR1095 PROTEIN"/>
    <property type="match status" value="1"/>
</dbReference>
<dbReference type="InterPro" id="IPR011335">
    <property type="entry name" value="Restrct_endonuc-II-like"/>
</dbReference>
<accession>A0A5B9W2U4</accession>
<proteinExistence type="predicted"/>
<dbReference type="Pfam" id="PF05685">
    <property type="entry name" value="Uma2"/>
    <property type="match status" value="1"/>
</dbReference>
<dbReference type="CDD" id="cd06260">
    <property type="entry name" value="DUF820-like"/>
    <property type="match status" value="1"/>
</dbReference>
<gene>
    <name evidence="2" type="ORF">OJF2_29240</name>
</gene>
<protein>
    <recommendedName>
        <fullName evidence="1">Putative restriction endonuclease domain-containing protein</fullName>
    </recommendedName>
</protein>
<name>A0A5B9W2U4_9BACT</name>